<dbReference type="EMBL" id="JABBFW010000001">
    <property type="protein sequence ID" value="NML13945.1"/>
    <property type="molecule type" value="Genomic_DNA"/>
</dbReference>
<feature type="domain" description="Cytochrome oxidase subunit II copper A binding" evidence="19">
    <location>
        <begin position="175"/>
        <end position="291"/>
    </location>
</feature>
<evidence type="ECO:0000256" key="2">
    <source>
        <dbReference type="ARBA" id="ARBA00004418"/>
    </source>
</evidence>
<evidence type="ECO:0000256" key="8">
    <source>
        <dbReference type="ARBA" id="ARBA00022723"/>
    </source>
</evidence>
<keyword evidence="12 16" id="KW-0408">Iron</keyword>
<evidence type="ECO:0000313" key="22">
    <source>
        <dbReference type="Proteomes" id="UP000574067"/>
    </source>
</evidence>
<dbReference type="AlphaFoldDB" id="A0A848F5H6"/>
<evidence type="ECO:0000256" key="5">
    <source>
        <dbReference type="ARBA" id="ARBA00022448"/>
    </source>
</evidence>
<dbReference type="InterPro" id="IPR009056">
    <property type="entry name" value="Cyt_c-like_dom"/>
</dbReference>
<dbReference type="GO" id="GO:0042773">
    <property type="term" value="P:ATP synthesis coupled electron transport"/>
    <property type="evidence" value="ECO:0007669"/>
    <property type="project" value="TreeGrafter"/>
</dbReference>
<dbReference type="Gene3D" id="2.60.40.420">
    <property type="entry name" value="Cupredoxins - blue copper proteins"/>
    <property type="match status" value="1"/>
</dbReference>
<dbReference type="GO" id="GO:0004129">
    <property type="term" value="F:cytochrome-c oxidase activity"/>
    <property type="evidence" value="ECO:0007669"/>
    <property type="project" value="UniProtKB-EC"/>
</dbReference>
<evidence type="ECO:0000313" key="21">
    <source>
        <dbReference type="EMBL" id="NML13945.1"/>
    </source>
</evidence>
<comment type="subcellular location">
    <subcellularLocation>
        <location evidence="1">Membrane</location>
        <topology evidence="1">Multi-pass membrane protein</topology>
    </subcellularLocation>
    <subcellularLocation>
        <location evidence="2">Periplasm</location>
    </subcellularLocation>
</comment>
<keyword evidence="6 16" id="KW-0349">Heme</keyword>
<dbReference type="EC" id="7.1.1.9" evidence="4"/>
<keyword evidence="5" id="KW-0813">Transport</keyword>
<dbReference type="Pfam" id="PF00034">
    <property type="entry name" value="Cytochrom_C"/>
    <property type="match status" value="1"/>
</dbReference>
<dbReference type="GO" id="GO:0016020">
    <property type="term" value="C:membrane"/>
    <property type="evidence" value="ECO:0007669"/>
    <property type="project" value="UniProtKB-SubCell"/>
</dbReference>
<dbReference type="GO" id="GO:0042597">
    <property type="term" value="C:periplasmic space"/>
    <property type="evidence" value="ECO:0007669"/>
    <property type="project" value="UniProtKB-SubCell"/>
</dbReference>
<evidence type="ECO:0000256" key="4">
    <source>
        <dbReference type="ARBA" id="ARBA00012949"/>
    </source>
</evidence>
<keyword evidence="14 18" id="KW-0472">Membrane</keyword>
<reference evidence="21 22" key="1">
    <citation type="submission" date="2020-04" db="EMBL/GenBank/DDBJ databases">
        <title>Azohydromonas sp. isolated from soil.</title>
        <authorList>
            <person name="Dahal R.H."/>
        </authorList>
    </citation>
    <scope>NUCLEOTIDE SEQUENCE [LARGE SCALE GENOMIC DNA]</scope>
    <source>
        <strain evidence="21 22">G-1-1-14</strain>
    </source>
</reference>
<dbReference type="Pfam" id="PF00116">
    <property type="entry name" value="COX2"/>
    <property type="match status" value="1"/>
</dbReference>
<evidence type="ECO:0000256" key="13">
    <source>
        <dbReference type="ARBA" id="ARBA00023008"/>
    </source>
</evidence>
<dbReference type="Proteomes" id="UP000574067">
    <property type="component" value="Unassembled WGS sequence"/>
</dbReference>
<evidence type="ECO:0000256" key="12">
    <source>
        <dbReference type="ARBA" id="ARBA00023004"/>
    </source>
</evidence>
<dbReference type="InterPro" id="IPR008972">
    <property type="entry name" value="Cupredoxin"/>
</dbReference>
<evidence type="ECO:0000259" key="20">
    <source>
        <dbReference type="PROSITE" id="PS51007"/>
    </source>
</evidence>
<dbReference type="GO" id="GO:0020037">
    <property type="term" value="F:heme binding"/>
    <property type="evidence" value="ECO:0007669"/>
    <property type="project" value="InterPro"/>
</dbReference>
<feature type="region of interest" description="Disordered" evidence="17">
    <location>
        <begin position="1"/>
        <end position="25"/>
    </location>
</feature>
<comment type="caution">
    <text evidence="21">The sequence shown here is derived from an EMBL/GenBank/DDBJ whole genome shotgun (WGS) entry which is preliminary data.</text>
</comment>
<evidence type="ECO:0000256" key="11">
    <source>
        <dbReference type="ARBA" id="ARBA00022989"/>
    </source>
</evidence>
<dbReference type="PRINTS" id="PR01166">
    <property type="entry name" value="CYCOXIDASEII"/>
</dbReference>
<proteinExistence type="inferred from homology"/>
<evidence type="ECO:0000256" key="6">
    <source>
        <dbReference type="ARBA" id="ARBA00022617"/>
    </source>
</evidence>
<evidence type="ECO:0000256" key="14">
    <source>
        <dbReference type="ARBA" id="ARBA00023136"/>
    </source>
</evidence>
<sequence>MPHAPTAPSASPRPRSGRGAGVRAEARRVEASACGCNPHPSPSPAGRERGRLHLGLAGQAWLSPFLLLPATAFPQSAPQDALSPAGPQAARVFELGQLFFWTCSAVLVLVVLATLWALWRAPKADARTPAPGNVPPEPGRRRAVNVALGLSIVGLLLLIAASVFTDRALARLPLQGAVHIELIGHQWWWEARYDDPDPSRVFTTANELHIPVGRPVILTLKGQDVIHSLWLPNLGGKKDLIPGRTATLTLQADRPGTYRGQCAEFCGLQHAWMALLVVAQDPVGFDAWAEAQRQPASAPTDALRLRGQAVFMGSTCAMCHAIQGTDANGNQAPALTHVGSRRTLGAGRMPNDAQRLAAWITNPQDFKPGTNMPAHAFSQDDLQALVAYLQGLK</sequence>
<dbReference type="SUPFAM" id="SSF46626">
    <property type="entry name" value="Cytochrome c"/>
    <property type="match status" value="1"/>
</dbReference>
<dbReference type="GO" id="GO:0005507">
    <property type="term" value="F:copper ion binding"/>
    <property type="evidence" value="ECO:0007669"/>
    <property type="project" value="InterPro"/>
</dbReference>
<organism evidence="21 22">
    <name type="scientific">Azohydromonas caseinilytica</name>
    <dbReference type="NCBI Taxonomy" id="2728836"/>
    <lineage>
        <taxon>Bacteria</taxon>
        <taxon>Pseudomonadati</taxon>
        <taxon>Pseudomonadota</taxon>
        <taxon>Betaproteobacteria</taxon>
        <taxon>Burkholderiales</taxon>
        <taxon>Sphaerotilaceae</taxon>
        <taxon>Azohydromonas</taxon>
    </lineage>
</organism>
<evidence type="ECO:0000256" key="10">
    <source>
        <dbReference type="ARBA" id="ARBA00022982"/>
    </source>
</evidence>
<evidence type="ECO:0000256" key="1">
    <source>
        <dbReference type="ARBA" id="ARBA00004141"/>
    </source>
</evidence>
<keyword evidence="7 18" id="KW-0812">Transmembrane</keyword>
<dbReference type="CDD" id="cd04213">
    <property type="entry name" value="CuRO_CcO_Caa3_II"/>
    <property type="match status" value="1"/>
</dbReference>
<feature type="transmembrane region" description="Helical" evidence="18">
    <location>
        <begin position="143"/>
        <end position="164"/>
    </location>
</feature>
<evidence type="ECO:0000256" key="15">
    <source>
        <dbReference type="ARBA" id="ARBA00047816"/>
    </source>
</evidence>
<feature type="transmembrane region" description="Helical" evidence="18">
    <location>
        <begin position="98"/>
        <end position="119"/>
    </location>
</feature>
<keyword evidence="13" id="KW-0186">Copper</keyword>
<dbReference type="PROSITE" id="PS50857">
    <property type="entry name" value="COX2_CUA"/>
    <property type="match status" value="1"/>
</dbReference>
<dbReference type="InterPro" id="IPR001505">
    <property type="entry name" value="Copper_CuA"/>
</dbReference>
<dbReference type="InterPro" id="IPR036257">
    <property type="entry name" value="Cyt_c_oxidase_su2_TM_sf"/>
</dbReference>
<dbReference type="PROSITE" id="PS51007">
    <property type="entry name" value="CYTC"/>
    <property type="match status" value="1"/>
</dbReference>
<keyword evidence="22" id="KW-1185">Reference proteome</keyword>
<gene>
    <name evidence="21" type="ORF">HHL10_02980</name>
</gene>
<dbReference type="PANTHER" id="PTHR22888:SF9">
    <property type="entry name" value="CYTOCHROME C OXIDASE SUBUNIT 2"/>
    <property type="match status" value="1"/>
</dbReference>
<dbReference type="InterPro" id="IPR002429">
    <property type="entry name" value="CcO_II-like_C"/>
</dbReference>
<keyword evidence="10" id="KW-0249">Electron transport</keyword>
<accession>A0A848F5H6</accession>
<evidence type="ECO:0000256" key="16">
    <source>
        <dbReference type="PROSITE-ProRule" id="PRU00433"/>
    </source>
</evidence>
<dbReference type="PROSITE" id="PS00078">
    <property type="entry name" value="COX2"/>
    <property type="match status" value="1"/>
</dbReference>
<keyword evidence="9" id="KW-1278">Translocase</keyword>
<evidence type="ECO:0000259" key="19">
    <source>
        <dbReference type="PROSITE" id="PS50857"/>
    </source>
</evidence>
<dbReference type="Gene3D" id="1.10.287.90">
    <property type="match status" value="1"/>
</dbReference>
<evidence type="ECO:0000256" key="7">
    <source>
        <dbReference type="ARBA" id="ARBA00022692"/>
    </source>
</evidence>
<evidence type="ECO:0000256" key="18">
    <source>
        <dbReference type="SAM" id="Phobius"/>
    </source>
</evidence>
<protein>
    <recommendedName>
        <fullName evidence="4">cytochrome-c oxidase</fullName>
        <ecNumber evidence="4">7.1.1.9</ecNumber>
    </recommendedName>
</protein>
<dbReference type="PANTHER" id="PTHR22888">
    <property type="entry name" value="CYTOCHROME C OXIDASE, SUBUNIT II"/>
    <property type="match status" value="1"/>
</dbReference>
<name>A0A848F5H6_9BURK</name>
<dbReference type="InterPro" id="IPR036909">
    <property type="entry name" value="Cyt_c-like_dom_sf"/>
</dbReference>
<keyword evidence="8 16" id="KW-0479">Metal-binding</keyword>
<dbReference type="InterPro" id="IPR034236">
    <property type="entry name" value="CuRO_CcO_Caa3_II"/>
</dbReference>
<comment type="similarity">
    <text evidence="3">Belongs to the cytochrome c oxidase subunit 2 family.</text>
</comment>
<keyword evidence="11 18" id="KW-1133">Transmembrane helix</keyword>
<feature type="domain" description="Cytochrome c" evidence="20">
    <location>
        <begin position="302"/>
        <end position="393"/>
    </location>
</feature>
<evidence type="ECO:0000256" key="3">
    <source>
        <dbReference type="ARBA" id="ARBA00007866"/>
    </source>
</evidence>
<evidence type="ECO:0000256" key="9">
    <source>
        <dbReference type="ARBA" id="ARBA00022967"/>
    </source>
</evidence>
<dbReference type="SUPFAM" id="SSF49503">
    <property type="entry name" value="Cupredoxins"/>
    <property type="match status" value="1"/>
</dbReference>
<dbReference type="InterPro" id="IPR045187">
    <property type="entry name" value="CcO_II"/>
</dbReference>
<evidence type="ECO:0000256" key="17">
    <source>
        <dbReference type="SAM" id="MobiDB-lite"/>
    </source>
</evidence>
<comment type="catalytic activity">
    <reaction evidence="15">
        <text>4 Fe(II)-[cytochrome c] + O2 + 8 H(+)(in) = 4 Fe(III)-[cytochrome c] + 2 H2O + 4 H(+)(out)</text>
        <dbReference type="Rhea" id="RHEA:11436"/>
        <dbReference type="Rhea" id="RHEA-COMP:10350"/>
        <dbReference type="Rhea" id="RHEA-COMP:14399"/>
        <dbReference type="ChEBI" id="CHEBI:15377"/>
        <dbReference type="ChEBI" id="CHEBI:15378"/>
        <dbReference type="ChEBI" id="CHEBI:15379"/>
        <dbReference type="ChEBI" id="CHEBI:29033"/>
        <dbReference type="ChEBI" id="CHEBI:29034"/>
        <dbReference type="EC" id="7.1.1.9"/>
    </reaction>
</comment>